<feature type="region of interest" description="Disordered" evidence="7">
    <location>
        <begin position="135"/>
        <end position="154"/>
    </location>
</feature>
<evidence type="ECO:0000256" key="6">
    <source>
        <dbReference type="ARBA" id="ARBA00023136"/>
    </source>
</evidence>
<reference evidence="9" key="1">
    <citation type="submission" date="2013-04" db="EMBL/GenBank/DDBJ databases">
        <title>The Genome Sequence of Fonticula alba ATCC 38817.</title>
        <authorList>
            <consortium name="The Broad Institute Genomics Platform"/>
            <person name="Russ C."/>
            <person name="Cuomo C."/>
            <person name="Burger G."/>
            <person name="Gray M.W."/>
            <person name="Holland P.W.H."/>
            <person name="King N."/>
            <person name="Lang F.B.F."/>
            <person name="Roger A.J."/>
            <person name="Ruiz-Trillo I."/>
            <person name="Brown M."/>
            <person name="Walker B."/>
            <person name="Young S."/>
            <person name="Zeng Q."/>
            <person name="Gargeya S."/>
            <person name="Fitzgerald M."/>
            <person name="Haas B."/>
            <person name="Abouelleil A."/>
            <person name="Allen A.W."/>
            <person name="Alvarado L."/>
            <person name="Arachchi H.M."/>
            <person name="Berlin A.M."/>
            <person name="Chapman S.B."/>
            <person name="Gainer-Dewar J."/>
            <person name="Goldberg J."/>
            <person name="Griggs A."/>
            <person name="Gujja S."/>
            <person name="Hansen M."/>
            <person name="Howarth C."/>
            <person name="Imamovic A."/>
            <person name="Ireland A."/>
            <person name="Larimer J."/>
            <person name="McCowan C."/>
            <person name="Murphy C."/>
            <person name="Pearson M."/>
            <person name="Poon T.W."/>
            <person name="Priest M."/>
            <person name="Roberts A."/>
            <person name="Saif S."/>
            <person name="Shea T."/>
            <person name="Sisk P."/>
            <person name="Sykes S."/>
            <person name="Wortman J."/>
            <person name="Nusbaum C."/>
            <person name="Birren B."/>
        </authorList>
    </citation>
    <scope>NUCLEOTIDE SEQUENCE [LARGE SCALE GENOMIC DNA]</scope>
    <source>
        <strain evidence="9">ATCC 38817</strain>
    </source>
</reference>
<feature type="compositionally biased region" description="Low complexity" evidence="7">
    <location>
        <begin position="42"/>
        <end position="61"/>
    </location>
</feature>
<evidence type="ECO:0000256" key="7">
    <source>
        <dbReference type="SAM" id="MobiDB-lite"/>
    </source>
</evidence>
<feature type="region of interest" description="Disordered" evidence="7">
    <location>
        <begin position="410"/>
        <end position="431"/>
    </location>
</feature>
<comment type="subunit">
    <text evidence="3">Interacts with ERF2.</text>
</comment>
<dbReference type="RefSeq" id="XP_009496585.1">
    <property type="nucleotide sequence ID" value="XM_009498310.1"/>
</dbReference>
<comment type="similarity">
    <text evidence="2">Belongs to the ERF4 family.</text>
</comment>
<dbReference type="InterPro" id="IPR051371">
    <property type="entry name" value="Ras_palmitoyltransferase"/>
</dbReference>
<evidence type="ECO:0000256" key="5">
    <source>
        <dbReference type="ARBA" id="ARBA00022824"/>
    </source>
</evidence>
<evidence type="ECO:0000256" key="1">
    <source>
        <dbReference type="ARBA" id="ARBA00004406"/>
    </source>
</evidence>
<proteinExistence type="inferred from homology"/>
<dbReference type="GO" id="GO:0006612">
    <property type="term" value="P:protein targeting to membrane"/>
    <property type="evidence" value="ECO:0007669"/>
    <property type="project" value="TreeGrafter"/>
</dbReference>
<name>A0A058Z420_FONAL</name>
<dbReference type="PANTHER" id="PTHR13254">
    <property type="entry name" value="GOLGI AUTOANTIGEN, GOLGIN SUBFAMILY A, 7"/>
    <property type="match status" value="1"/>
</dbReference>
<evidence type="ECO:0000313" key="10">
    <source>
        <dbReference type="Proteomes" id="UP000030693"/>
    </source>
</evidence>
<evidence type="ECO:0000256" key="2">
    <source>
        <dbReference type="ARBA" id="ARBA00007732"/>
    </source>
</evidence>
<keyword evidence="6" id="KW-0472">Membrane</keyword>
<accession>A0A058Z420</accession>
<dbReference type="GeneID" id="20529159"/>
<evidence type="ECO:0000313" key="9">
    <source>
        <dbReference type="EMBL" id="KCV69014.1"/>
    </source>
</evidence>
<dbReference type="PANTHER" id="PTHR13254:SF0">
    <property type="entry name" value="GOLGIN SUBFAMILY A MEMBER 7_ERF4 DOMAIN-CONTAINING PROTEIN"/>
    <property type="match status" value="1"/>
</dbReference>
<dbReference type="Proteomes" id="UP000030693">
    <property type="component" value="Unassembled WGS sequence"/>
</dbReference>
<dbReference type="Pfam" id="PF10256">
    <property type="entry name" value="Erf4"/>
    <property type="match status" value="1"/>
</dbReference>
<feature type="region of interest" description="Disordered" evidence="7">
    <location>
        <begin position="13"/>
        <end position="83"/>
    </location>
</feature>
<dbReference type="EMBL" id="KB932207">
    <property type="protein sequence ID" value="KCV69014.1"/>
    <property type="molecule type" value="Genomic_DNA"/>
</dbReference>
<dbReference type="GO" id="GO:0005789">
    <property type="term" value="C:endoplasmic reticulum membrane"/>
    <property type="evidence" value="ECO:0007669"/>
    <property type="project" value="UniProtKB-SubCell"/>
</dbReference>
<feature type="compositionally biased region" description="Basic and acidic residues" evidence="7">
    <location>
        <begin position="13"/>
        <end position="26"/>
    </location>
</feature>
<feature type="compositionally biased region" description="Gly residues" evidence="7">
    <location>
        <begin position="412"/>
        <end position="422"/>
    </location>
</feature>
<evidence type="ECO:0000256" key="4">
    <source>
        <dbReference type="ARBA" id="ARBA00018463"/>
    </source>
</evidence>
<feature type="compositionally biased region" description="Low complexity" evidence="7">
    <location>
        <begin position="69"/>
        <end position="79"/>
    </location>
</feature>
<feature type="domain" description="Golgin subfamily A member 7/ERF4" evidence="8">
    <location>
        <begin position="237"/>
        <end position="310"/>
    </location>
</feature>
<evidence type="ECO:0000259" key="8">
    <source>
        <dbReference type="Pfam" id="PF10256"/>
    </source>
</evidence>
<sequence length="454" mass="46873">MPAVPILPALHMDELHHHPPDGEEHVPPVTHIAEPTGAPHYSPESSSSSSGASGPLSPGALHGDRAVLAPNAAPGPGANDAHPVLANRPRLALASNSSLPSSGRVRRMSLDSGAGSIFHQPQPLSFSNFSMTSIATTGSGDPGDPGAHEGAGVGASSAALHSGLGPPLSFSNFSMTSIATTGSGDPGDPGAHEGAGVGASSAALHSGLGPVPASPRLPGHPGSPAAGPGPMFFTSARDYTYRGDVCIRFSTVMPEIMSGRLDPLAFETVIDTLNAQLSQLDHPSPYSNRPALVEGIMSLATCFTWYPLMSLLVPSPYQPVALINSRPVTPADQQELTPRFGPHASWLGRWLPTMLTSTHYERVLAQLAVRIHNANRTVFFPSGFRLRDPVHNGLLHLEFDDLHAIALNHAGPGRGRPGGGGTPSPPATPGAVAIPIVTPAPYCPCLECTVPSMA</sequence>
<gene>
    <name evidence="9" type="ORF">H696_04434</name>
</gene>
<evidence type="ECO:0000256" key="3">
    <source>
        <dbReference type="ARBA" id="ARBA00011396"/>
    </source>
</evidence>
<dbReference type="InterPro" id="IPR019383">
    <property type="entry name" value="Golgin_A_7/ERF4"/>
</dbReference>
<dbReference type="AlphaFoldDB" id="A0A058Z420"/>
<comment type="subcellular location">
    <subcellularLocation>
        <location evidence="1">Endoplasmic reticulum membrane</location>
        <topology evidence="1">Peripheral membrane protein</topology>
    </subcellularLocation>
</comment>
<feature type="region of interest" description="Disordered" evidence="7">
    <location>
        <begin position="179"/>
        <end position="226"/>
    </location>
</feature>
<dbReference type="GO" id="GO:0031211">
    <property type="term" value="C:endoplasmic reticulum palmitoyltransferase complex"/>
    <property type="evidence" value="ECO:0007669"/>
    <property type="project" value="TreeGrafter"/>
</dbReference>
<keyword evidence="5" id="KW-0256">Endoplasmic reticulum</keyword>
<organism evidence="9">
    <name type="scientific">Fonticula alba</name>
    <name type="common">Slime mold</name>
    <dbReference type="NCBI Taxonomy" id="691883"/>
    <lineage>
        <taxon>Eukaryota</taxon>
        <taxon>Rotosphaerida</taxon>
        <taxon>Fonticulaceae</taxon>
        <taxon>Fonticula</taxon>
    </lineage>
</organism>
<protein>
    <recommendedName>
        <fullName evidence="4">Ras modification protein ERF4</fullName>
    </recommendedName>
</protein>
<keyword evidence="10" id="KW-1185">Reference proteome</keyword>